<proteinExistence type="predicted"/>
<dbReference type="EMBL" id="AP018712">
    <property type="protein sequence ID" value="BBE31966.1"/>
    <property type="molecule type" value="Genomic_DNA"/>
</dbReference>
<dbReference type="KEGG" id="ocy:OSSY52_21070"/>
<dbReference type="Proteomes" id="UP000516361">
    <property type="component" value="Chromosome"/>
</dbReference>
<organism evidence="2 3">
    <name type="scientific">Tepiditoga spiralis</name>
    <dbReference type="NCBI Taxonomy" id="2108365"/>
    <lineage>
        <taxon>Bacteria</taxon>
        <taxon>Thermotogati</taxon>
        <taxon>Thermotogota</taxon>
        <taxon>Thermotogae</taxon>
        <taxon>Petrotogales</taxon>
        <taxon>Petrotogaceae</taxon>
        <taxon>Tepiditoga</taxon>
    </lineage>
</organism>
<evidence type="ECO:0000313" key="3">
    <source>
        <dbReference type="Proteomes" id="UP000516361"/>
    </source>
</evidence>
<keyword evidence="1" id="KW-0812">Transmembrane</keyword>
<dbReference type="RefSeq" id="WP_190614826.1">
    <property type="nucleotide sequence ID" value="NZ_AP018712.1"/>
</dbReference>
<accession>A0A7G1G940</accession>
<name>A0A7G1G940_9BACT</name>
<keyword evidence="3" id="KW-1185">Reference proteome</keyword>
<protein>
    <submittedName>
        <fullName evidence="2">Uncharacterized protein</fullName>
    </submittedName>
</protein>
<sequence>MKKFIIIGLLLLFSIIILYFGSVSFYNFRFLIKPRFSTPVYSGYVDNFVYIRKYVNGNNSMLMVKNTNKNFIVVLYFKHYNQKRIITYSDSAQLDFPDIATPIIVVYKQTGFLISYPISSYTLN</sequence>
<feature type="transmembrane region" description="Helical" evidence="1">
    <location>
        <begin position="6"/>
        <end position="28"/>
    </location>
</feature>
<evidence type="ECO:0000313" key="2">
    <source>
        <dbReference type="EMBL" id="BBE31966.1"/>
    </source>
</evidence>
<reference evidence="2 3" key="1">
    <citation type="submission" date="2018-06" db="EMBL/GenBank/DDBJ databases">
        <title>Genome sequencing of Oceanotoga sp. sy52.</title>
        <authorList>
            <person name="Mori K."/>
        </authorList>
    </citation>
    <scope>NUCLEOTIDE SEQUENCE [LARGE SCALE GENOMIC DNA]</scope>
    <source>
        <strain evidence="3">sy52</strain>
    </source>
</reference>
<keyword evidence="1" id="KW-1133">Transmembrane helix</keyword>
<dbReference type="AlphaFoldDB" id="A0A7G1G940"/>
<keyword evidence="1" id="KW-0472">Membrane</keyword>
<gene>
    <name evidence="2" type="ORF">OSSY52_21070</name>
</gene>
<evidence type="ECO:0000256" key="1">
    <source>
        <dbReference type="SAM" id="Phobius"/>
    </source>
</evidence>
<dbReference type="InParanoid" id="A0A7G1G940"/>